<organism evidence="2 3">
    <name type="scientific">Streptomyces antimycoticus</name>
    <dbReference type="NCBI Taxonomy" id="68175"/>
    <lineage>
        <taxon>Bacteria</taxon>
        <taxon>Bacillati</taxon>
        <taxon>Actinomycetota</taxon>
        <taxon>Actinomycetes</taxon>
        <taxon>Kitasatosporales</taxon>
        <taxon>Streptomycetaceae</taxon>
        <taxon>Streptomyces</taxon>
        <taxon>Streptomyces violaceusniger group</taxon>
    </lineage>
</organism>
<dbReference type="Proteomes" id="UP000299290">
    <property type="component" value="Unassembled WGS sequence"/>
</dbReference>
<proteinExistence type="predicted"/>
<evidence type="ECO:0000256" key="1">
    <source>
        <dbReference type="SAM" id="MobiDB-lite"/>
    </source>
</evidence>
<evidence type="ECO:0000313" key="2">
    <source>
        <dbReference type="EMBL" id="GDY40570.1"/>
    </source>
</evidence>
<protein>
    <submittedName>
        <fullName evidence="2">Uncharacterized protein</fullName>
    </submittedName>
</protein>
<feature type="compositionally biased region" description="Pro residues" evidence="1">
    <location>
        <begin position="56"/>
        <end position="84"/>
    </location>
</feature>
<name>A0A4D4K0G8_9ACTN</name>
<sequence length="84" mass="8475">MEAPPPGTAHLLEERDRRATLAALTVVTSGPAPALLPHPPTSPLTERPTPSSAAPQPVPTMPLSHPPAAPLIADTPPPAATMAG</sequence>
<accession>A0A4D4K0G8</accession>
<dbReference type="EMBL" id="BJHV01000001">
    <property type="protein sequence ID" value="GDY40570.1"/>
    <property type="molecule type" value="Genomic_DNA"/>
</dbReference>
<feature type="region of interest" description="Disordered" evidence="1">
    <location>
        <begin position="29"/>
        <end position="84"/>
    </location>
</feature>
<reference evidence="2 3" key="1">
    <citation type="journal article" date="2020" name="Int. J. Syst. Evol. Microbiol.">
        <title>Reclassification of Streptomyces castelarensis and Streptomyces sporoclivatus as later heterotypic synonyms of Streptomyces antimycoticus.</title>
        <authorList>
            <person name="Komaki H."/>
            <person name="Tamura T."/>
        </authorList>
    </citation>
    <scope>NUCLEOTIDE SEQUENCE [LARGE SCALE GENOMIC DNA]</scope>
    <source>
        <strain evidence="2 3">NBRC 12839</strain>
    </source>
</reference>
<evidence type="ECO:0000313" key="3">
    <source>
        <dbReference type="Proteomes" id="UP000299290"/>
    </source>
</evidence>
<comment type="caution">
    <text evidence="2">The sequence shown here is derived from an EMBL/GenBank/DDBJ whole genome shotgun (WGS) entry which is preliminary data.</text>
</comment>
<gene>
    <name evidence="2" type="ORF">SANT12839_014520</name>
</gene>
<dbReference type="AlphaFoldDB" id="A0A4D4K0G8"/>
<keyword evidence="3" id="KW-1185">Reference proteome</keyword>